<feature type="transmembrane region" description="Helical" evidence="1">
    <location>
        <begin position="57"/>
        <end position="76"/>
    </location>
</feature>
<feature type="transmembrane region" description="Helical" evidence="1">
    <location>
        <begin position="307"/>
        <end position="326"/>
    </location>
</feature>
<proteinExistence type="predicted"/>
<feature type="transmembrane region" description="Helical" evidence="1">
    <location>
        <begin position="347"/>
        <end position="371"/>
    </location>
</feature>
<dbReference type="InterPro" id="IPR010288">
    <property type="entry name" value="EcsB_ABC"/>
</dbReference>
<keyword evidence="1" id="KW-1133">Transmembrane helix</keyword>
<protein>
    <submittedName>
        <fullName evidence="2">ABC-2 type transport system permease protein</fullName>
    </submittedName>
</protein>
<feature type="transmembrane region" description="Helical" evidence="1">
    <location>
        <begin position="21"/>
        <end position="45"/>
    </location>
</feature>
<feature type="transmembrane region" description="Helical" evidence="1">
    <location>
        <begin position="132"/>
        <end position="152"/>
    </location>
</feature>
<feature type="transmembrane region" description="Helical" evidence="1">
    <location>
        <begin position="103"/>
        <end position="126"/>
    </location>
</feature>
<evidence type="ECO:0000313" key="3">
    <source>
        <dbReference type="Proteomes" id="UP001185012"/>
    </source>
</evidence>
<sequence>MNDLDHLFQDRRKKAFEKGGRYALAIARTLNLFPALFAILVLVLYRKLLEEWLPPDFPVAWLLAVILTPVLASTRFRTFIQPADPFFLAPAPDKLTRYWQRTFTYNATIQCLAVLGWMAFLSPLFIQRLGDGIAWVMAVVVLITFKVFLLWLRLHELFGKHPRWIDPVIRWVTSALVTIWLFQGEFFGIPLLAALGWTGFLILHHRKRRPPQGYIPWDRLVSEESATVTRYYRLASQFIDVPQVGNEVRIRRGWGWLNRFPARRPEHTYLYLYQRTFLRYREPFGVSLRLTLVTGLALIWAEFSLSLAASLYFLGLWMTAVQLPWIRRIHRFQPWFRLYPLPEQQKTLGLSRLVWIILLAQSLLILVLPALTWEKPFPSVPLLLAGGWTFSTVYARWRIPRSMRKRKAVSTMRS</sequence>
<dbReference type="PIRSF" id="PIRSF037259">
    <property type="entry name" value="EcsB_ABC"/>
    <property type="match status" value="1"/>
</dbReference>
<evidence type="ECO:0000313" key="2">
    <source>
        <dbReference type="EMBL" id="MDR6226431.1"/>
    </source>
</evidence>
<evidence type="ECO:0000256" key="1">
    <source>
        <dbReference type="SAM" id="Phobius"/>
    </source>
</evidence>
<feature type="transmembrane region" description="Helical" evidence="1">
    <location>
        <begin position="187"/>
        <end position="203"/>
    </location>
</feature>
<gene>
    <name evidence="2" type="ORF">JOE21_002438</name>
</gene>
<keyword evidence="3" id="KW-1185">Reference proteome</keyword>
<accession>A0ABU1INZ2</accession>
<comment type="caution">
    <text evidence="2">The sequence shown here is derived from an EMBL/GenBank/DDBJ whole genome shotgun (WGS) entry which is preliminary data.</text>
</comment>
<dbReference type="RefSeq" id="WP_309866293.1">
    <property type="nucleotide sequence ID" value="NZ_JAVDQG010000005.1"/>
</dbReference>
<name>A0ABU1INZ2_9BACL</name>
<dbReference type="Proteomes" id="UP001185012">
    <property type="component" value="Unassembled WGS sequence"/>
</dbReference>
<feature type="transmembrane region" description="Helical" evidence="1">
    <location>
        <begin position="284"/>
        <end position="301"/>
    </location>
</feature>
<keyword evidence="1" id="KW-0472">Membrane</keyword>
<feature type="transmembrane region" description="Helical" evidence="1">
    <location>
        <begin position="377"/>
        <end position="397"/>
    </location>
</feature>
<organism evidence="2 3">
    <name type="scientific">Desmospora profundinema</name>
    <dbReference type="NCBI Taxonomy" id="1571184"/>
    <lineage>
        <taxon>Bacteria</taxon>
        <taxon>Bacillati</taxon>
        <taxon>Bacillota</taxon>
        <taxon>Bacilli</taxon>
        <taxon>Bacillales</taxon>
        <taxon>Thermoactinomycetaceae</taxon>
        <taxon>Desmospora</taxon>
    </lineage>
</organism>
<dbReference type="Pfam" id="PF05975">
    <property type="entry name" value="EcsB"/>
    <property type="match status" value="1"/>
</dbReference>
<keyword evidence="1" id="KW-0812">Transmembrane</keyword>
<reference evidence="2 3" key="1">
    <citation type="submission" date="2023-07" db="EMBL/GenBank/DDBJ databases">
        <title>Genomic Encyclopedia of Type Strains, Phase IV (KMG-IV): sequencing the most valuable type-strain genomes for metagenomic binning, comparative biology and taxonomic classification.</title>
        <authorList>
            <person name="Goeker M."/>
        </authorList>
    </citation>
    <scope>NUCLEOTIDE SEQUENCE [LARGE SCALE GENOMIC DNA]</scope>
    <source>
        <strain evidence="2 3">DSM 45903</strain>
    </source>
</reference>
<dbReference type="EMBL" id="JAVDQG010000005">
    <property type="protein sequence ID" value="MDR6226431.1"/>
    <property type="molecule type" value="Genomic_DNA"/>
</dbReference>